<dbReference type="PANTHER" id="PTHR36439:SF1">
    <property type="entry name" value="DUF1697 DOMAIN-CONTAINING PROTEIN"/>
    <property type="match status" value="1"/>
</dbReference>
<dbReference type="Proteomes" id="UP000295292">
    <property type="component" value="Unassembled WGS sequence"/>
</dbReference>
<dbReference type="PIRSF" id="PIRSF008502">
    <property type="entry name" value="UCP008502"/>
    <property type="match status" value="1"/>
</dbReference>
<dbReference type="Gene3D" id="3.30.70.1260">
    <property type="entry name" value="bacterial protein sp0830 like"/>
    <property type="match status" value="1"/>
</dbReference>
<dbReference type="Gene3D" id="3.30.70.1280">
    <property type="entry name" value="SP0830-like domains"/>
    <property type="match status" value="1"/>
</dbReference>
<keyword evidence="2" id="KW-1185">Reference proteome</keyword>
<accession>A0A4R6WI38</accession>
<dbReference type="PANTHER" id="PTHR36439">
    <property type="entry name" value="BLL4334 PROTEIN"/>
    <property type="match status" value="1"/>
</dbReference>
<evidence type="ECO:0000313" key="2">
    <source>
        <dbReference type="Proteomes" id="UP000295292"/>
    </source>
</evidence>
<reference evidence="1 2" key="1">
    <citation type="submission" date="2019-03" db="EMBL/GenBank/DDBJ databases">
        <title>Genomic Encyclopedia of Archaeal and Bacterial Type Strains, Phase II (KMG-II): from individual species to whole genera.</title>
        <authorList>
            <person name="Goeker M."/>
        </authorList>
    </citation>
    <scope>NUCLEOTIDE SEQUENCE [LARGE SCALE GENOMIC DNA]</scope>
    <source>
        <strain evidence="1 2">DSM 28353</strain>
    </source>
</reference>
<dbReference type="SUPFAM" id="SSF160379">
    <property type="entry name" value="SP0830-like"/>
    <property type="match status" value="1"/>
</dbReference>
<sequence length="199" mass="23198">MTCNWYICAYFFTMNKPNDISTVSYCAFLRGVNVNGTNMKMKDVCTLFENQGIKSAYSILASGNILFDSEKPKSELKQILEKALSLHFNYEAFMFIKTKNEIERIIRENPFESDPLFHIYCIITATEYQTENLLNEEIEKIIDTEQEQVLIIGENIYWKVLKGNTLDSKFGKTLAKKNIKNLFTSRNMNTIHKILRKMN</sequence>
<dbReference type="EMBL" id="SNYV01000013">
    <property type="protein sequence ID" value="TDQ78067.1"/>
    <property type="molecule type" value="Genomic_DNA"/>
</dbReference>
<dbReference type="InterPro" id="IPR012545">
    <property type="entry name" value="DUF1697"/>
</dbReference>
<dbReference type="Pfam" id="PF08002">
    <property type="entry name" value="DUF1697"/>
    <property type="match status" value="1"/>
</dbReference>
<protein>
    <submittedName>
        <fullName evidence="1">Uncharacterized protein (DUF1697 family)</fullName>
    </submittedName>
</protein>
<organism evidence="1 2">
    <name type="scientific">Sphingobacterium yanglingense</name>
    <dbReference type="NCBI Taxonomy" id="1437280"/>
    <lineage>
        <taxon>Bacteria</taxon>
        <taxon>Pseudomonadati</taxon>
        <taxon>Bacteroidota</taxon>
        <taxon>Sphingobacteriia</taxon>
        <taxon>Sphingobacteriales</taxon>
        <taxon>Sphingobacteriaceae</taxon>
        <taxon>Sphingobacterium</taxon>
    </lineage>
</organism>
<name>A0A4R6WI38_9SPHI</name>
<proteinExistence type="predicted"/>
<evidence type="ECO:0000313" key="1">
    <source>
        <dbReference type="EMBL" id="TDQ78067.1"/>
    </source>
</evidence>
<dbReference type="AlphaFoldDB" id="A0A4R6WI38"/>
<gene>
    <name evidence="1" type="ORF">CLV99_2044</name>
</gene>
<comment type="caution">
    <text evidence="1">The sequence shown here is derived from an EMBL/GenBank/DDBJ whole genome shotgun (WGS) entry which is preliminary data.</text>
</comment>